<evidence type="ECO:0000259" key="1">
    <source>
        <dbReference type="SMART" id="SM00464"/>
    </source>
</evidence>
<sequence length="208" mass="24776">MAQKLFFFPLKLVAFPGENLNLHIFEPRYKQMIKDCHELDKCFGICTFLDKLMKYGTEVELVEIYKTYDDGRMDIKTKGKRPFKILDFHNPLADKLYAGGKVEFLPLDMTSDRDKNMEFKQRLKEVFQLLQYPVDLSRETINSFTYAHKVGLKPEQEYELLILETENKRLEYLIKHFDKIIPLIKEIESAKNKIKMNGHFKYFDPLNF</sequence>
<reference evidence="3" key="1">
    <citation type="journal article" date="2019" name="Int. J. Syst. Evol. Microbiol.">
        <title>The Global Catalogue of Microorganisms (GCM) 10K type strain sequencing project: providing services to taxonomists for standard genome sequencing and annotation.</title>
        <authorList>
            <consortium name="The Broad Institute Genomics Platform"/>
            <consortium name="The Broad Institute Genome Sequencing Center for Infectious Disease"/>
            <person name="Wu L."/>
            <person name="Ma J."/>
        </authorList>
    </citation>
    <scope>NUCLEOTIDE SEQUENCE [LARGE SCALE GENOMIC DNA]</scope>
    <source>
        <strain evidence="3">CGMCC 4.7466</strain>
    </source>
</reference>
<feature type="domain" description="Lon N-terminal" evidence="1">
    <location>
        <begin position="4"/>
        <end position="179"/>
    </location>
</feature>
<dbReference type="EMBL" id="JBHSJJ010000001">
    <property type="protein sequence ID" value="MFC4870282.1"/>
    <property type="molecule type" value="Genomic_DNA"/>
</dbReference>
<organism evidence="2 3">
    <name type="scientific">Negadavirga shengliensis</name>
    <dbReference type="NCBI Taxonomy" id="1389218"/>
    <lineage>
        <taxon>Bacteria</taxon>
        <taxon>Pseudomonadati</taxon>
        <taxon>Bacteroidota</taxon>
        <taxon>Cytophagia</taxon>
        <taxon>Cytophagales</taxon>
        <taxon>Cyclobacteriaceae</taxon>
        <taxon>Negadavirga</taxon>
    </lineage>
</organism>
<dbReference type="SUPFAM" id="SSF88697">
    <property type="entry name" value="PUA domain-like"/>
    <property type="match status" value="1"/>
</dbReference>
<dbReference type="SMART" id="SM00464">
    <property type="entry name" value="LON"/>
    <property type="match status" value="1"/>
</dbReference>
<dbReference type="Gene3D" id="2.30.130.40">
    <property type="entry name" value="LON domain-like"/>
    <property type="match status" value="1"/>
</dbReference>
<dbReference type="InterPro" id="IPR003111">
    <property type="entry name" value="Lon_prtase_N"/>
</dbReference>
<protein>
    <submittedName>
        <fullName evidence="2">LON peptidase substrate-binding domain-containing protein</fullName>
    </submittedName>
</protein>
<comment type="caution">
    <text evidence="2">The sequence shown here is derived from an EMBL/GenBank/DDBJ whole genome shotgun (WGS) entry which is preliminary data.</text>
</comment>
<evidence type="ECO:0000313" key="3">
    <source>
        <dbReference type="Proteomes" id="UP001595818"/>
    </source>
</evidence>
<dbReference type="Pfam" id="PF02190">
    <property type="entry name" value="LON_substr_bdg"/>
    <property type="match status" value="1"/>
</dbReference>
<dbReference type="RefSeq" id="WP_377060680.1">
    <property type="nucleotide sequence ID" value="NZ_JBHSJJ010000001.1"/>
</dbReference>
<keyword evidence="3" id="KW-1185">Reference proteome</keyword>
<proteinExistence type="predicted"/>
<dbReference type="PANTHER" id="PTHR46732">
    <property type="entry name" value="ATP-DEPENDENT PROTEASE LA (LON) DOMAIN PROTEIN"/>
    <property type="match status" value="1"/>
</dbReference>
<evidence type="ECO:0000313" key="2">
    <source>
        <dbReference type="EMBL" id="MFC4870282.1"/>
    </source>
</evidence>
<dbReference type="PANTHER" id="PTHR46732:SF8">
    <property type="entry name" value="ATP-DEPENDENT PROTEASE LA (LON) DOMAIN PROTEIN"/>
    <property type="match status" value="1"/>
</dbReference>
<dbReference type="InterPro" id="IPR015947">
    <property type="entry name" value="PUA-like_sf"/>
</dbReference>
<dbReference type="InterPro" id="IPR046336">
    <property type="entry name" value="Lon_prtase_N_sf"/>
</dbReference>
<accession>A0ABV9SVL5</accession>
<gene>
    <name evidence="2" type="ORF">ACFPFU_01195</name>
</gene>
<name>A0ABV9SVL5_9BACT</name>
<dbReference type="Proteomes" id="UP001595818">
    <property type="component" value="Unassembled WGS sequence"/>
</dbReference>